<dbReference type="InterPro" id="IPR027410">
    <property type="entry name" value="TCP-1-like_intermed_sf"/>
</dbReference>
<name>A0A166A2J3_DAUCS</name>
<dbReference type="Gramene" id="KZN00667">
    <property type="protein sequence ID" value="KZN00667"/>
    <property type="gene ID" value="DCAR_009421"/>
</dbReference>
<dbReference type="STRING" id="79200.A0A166A2J3"/>
<dbReference type="InterPro" id="IPR027413">
    <property type="entry name" value="GROEL-like_equatorial_sf"/>
</dbReference>
<dbReference type="GO" id="GO:0005524">
    <property type="term" value="F:ATP binding"/>
    <property type="evidence" value="ECO:0007669"/>
    <property type="project" value="InterPro"/>
</dbReference>
<dbReference type="InterPro" id="IPR002423">
    <property type="entry name" value="Cpn60/GroEL/TCP-1"/>
</dbReference>
<dbReference type="Gene3D" id="1.10.560.10">
    <property type="entry name" value="GroEL-like equatorial domain"/>
    <property type="match status" value="1"/>
</dbReference>
<dbReference type="InterPro" id="IPR001844">
    <property type="entry name" value="Cpn60/GroEL"/>
</dbReference>
<dbReference type="SUPFAM" id="SSF52029">
    <property type="entry name" value="GroEL apical domain-like"/>
    <property type="match status" value="1"/>
</dbReference>
<proteinExistence type="inferred from homology"/>
<dbReference type="InterPro" id="IPR027409">
    <property type="entry name" value="GroEL-like_apical_dom_sf"/>
</dbReference>
<dbReference type="PANTHER" id="PTHR45633">
    <property type="entry name" value="60 KDA HEAT SHOCK PROTEIN, MITOCHONDRIAL"/>
    <property type="match status" value="1"/>
</dbReference>
<dbReference type="EMBL" id="LNRQ01000003">
    <property type="protein sequence ID" value="KZN00667.1"/>
    <property type="molecule type" value="Genomic_DNA"/>
</dbReference>
<keyword evidence="2" id="KW-0143">Chaperone</keyword>
<dbReference type="AlphaFoldDB" id="A0A166A2J3"/>
<comment type="caution">
    <text evidence="4">The sequence shown here is derived from an EMBL/GenBank/DDBJ whole genome shotgun (WGS) entry which is preliminary data.</text>
</comment>
<evidence type="ECO:0000256" key="3">
    <source>
        <dbReference type="RuleBase" id="RU000418"/>
    </source>
</evidence>
<reference evidence="4" key="1">
    <citation type="journal article" date="2016" name="Nat. Genet.">
        <title>A high-quality carrot genome assembly provides new insights into carotenoid accumulation and asterid genome evolution.</title>
        <authorList>
            <person name="Iorizzo M."/>
            <person name="Ellison S."/>
            <person name="Senalik D."/>
            <person name="Zeng P."/>
            <person name="Satapoomin P."/>
            <person name="Huang J."/>
            <person name="Bowman M."/>
            <person name="Iovene M."/>
            <person name="Sanseverino W."/>
            <person name="Cavagnaro P."/>
            <person name="Yildiz M."/>
            <person name="Macko-Podgorni A."/>
            <person name="Moranska E."/>
            <person name="Grzebelus E."/>
            <person name="Grzebelus D."/>
            <person name="Ashrafi H."/>
            <person name="Zheng Z."/>
            <person name="Cheng S."/>
            <person name="Spooner D."/>
            <person name="Van Deynze A."/>
            <person name="Simon P."/>
        </authorList>
    </citation>
    <scope>NUCLEOTIDE SEQUENCE [LARGE SCALE GENOMIC DNA]</scope>
    <source>
        <tissue evidence="4">Leaf</tissue>
    </source>
</reference>
<accession>A0A166A2J3</accession>
<dbReference type="Gene3D" id="3.30.260.10">
    <property type="entry name" value="TCP-1-like chaperonin intermediate domain"/>
    <property type="match status" value="1"/>
</dbReference>
<evidence type="ECO:0008006" key="5">
    <source>
        <dbReference type="Google" id="ProtNLM"/>
    </source>
</evidence>
<evidence type="ECO:0000256" key="1">
    <source>
        <dbReference type="ARBA" id="ARBA00006607"/>
    </source>
</evidence>
<dbReference type="Pfam" id="PF00118">
    <property type="entry name" value="Cpn60_TCP1"/>
    <property type="match status" value="1"/>
</dbReference>
<dbReference type="PRINTS" id="PR00298">
    <property type="entry name" value="CHAPERONIN60"/>
</dbReference>
<protein>
    <recommendedName>
        <fullName evidence="5">Hexosyltransferase</fullName>
    </recommendedName>
</protein>
<evidence type="ECO:0000313" key="4">
    <source>
        <dbReference type="EMBL" id="KZN00667.1"/>
    </source>
</evidence>
<dbReference type="GO" id="GO:0140662">
    <property type="term" value="F:ATP-dependent protein folding chaperone"/>
    <property type="evidence" value="ECO:0007669"/>
    <property type="project" value="InterPro"/>
</dbReference>
<evidence type="ECO:0000256" key="2">
    <source>
        <dbReference type="ARBA" id="ARBA00023186"/>
    </source>
</evidence>
<organism evidence="4">
    <name type="scientific">Daucus carota subsp. sativus</name>
    <name type="common">Carrot</name>
    <dbReference type="NCBI Taxonomy" id="79200"/>
    <lineage>
        <taxon>Eukaryota</taxon>
        <taxon>Viridiplantae</taxon>
        <taxon>Streptophyta</taxon>
        <taxon>Embryophyta</taxon>
        <taxon>Tracheophyta</taxon>
        <taxon>Spermatophyta</taxon>
        <taxon>Magnoliopsida</taxon>
        <taxon>eudicotyledons</taxon>
        <taxon>Gunneridae</taxon>
        <taxon>Pentapetalae</taxon>
        <taxon>asterids</taxon>
        <taxon>campanulids</taxon>
        <taxon>Apiales</taxon>
        <taxon>Apiaceae</taxon>
        <taxon>Apioideae</taxon>
        <taxon>Scandiceae</taxon>
        <taxon>Daucinae</taxon>
        <taxon>Daucus</taxon>
        <taxon>Daucus sect. Daucus</taxon>
    </lineage>
</organism>
<comment type="similarity">
    <text evidence="1 3">Belongs to the chaperonin (HSP60) family.</text>
</comment>
<gene>
    <name evidence="4" type="ORF">DCAR_009421</name>
</gene>
<dbReference type="GO" id="GO:0042026">
    <property type="term" value="P:protein refolding"/>
    <property type="evidence" value="ECO:0007669"/>
    <property type="project" value="InterPro"/>
</dbReference>
<dbReference type="Gene3D" id="3.50.7.10">
    <property type="entry name" value="GroEL"/>
    <property type="match status" value="1"/>
</dbReference>
<sequence>MPSTCYTEYSSILSLLFTGWLPGKAGQTEAVPDQEVTEERGTLKRLRNATRRELGAEYQASDLSLLIENTLVQQLGLARKITITKDSTTIIADAASKDEIQARIAQIKKELSETDSVYDSEKLAERIAKLSDGVAVIKVGAATETELEDRKLRIEDAKNATFSAIEEGIVPGGCAALVHLSEYVPPIKAKLEDVEERLGADIVQKLWIKEQSLEETIGLVIRFIITEDKAKVLELVKEVAKFDDFMLLDIKQELSFFKAAYALYDSEFYVKADADIFLRPG</sequence>